<dbReference type="Proteomes" id="UP000051574">
    <property type="component" value="Unassembled WGS sequence"/>
</dbReference>
<gene>
    <name evidence="2" type="ORF">AMK59_6781</name>
</gene>
<dbReference type="OrthoDB" id="2384350at2759"/>
<keyword evidence="3" id="KW-1185">Reference proteome</keyword>
<feature type="domain" description="BRCT" evidence="1">
    <location>
        <begin position="108"/>
        <end position="219"/>
    </location>
</feature>
<name>A0A0T6AXW2_9SCAR</name>
<evidence type="ECO:0000313" key="3">
    <source>
        <dbReference type="Proteomes" id="UP000051574"/>
    </source>
</evidence>
<dbReference type="CDD" id="cd00027">
    <property type="entry name" value="BRCT"/>
    <property type="match status" value="1"/>
</dbReference>
<reference evidence="2 3" key="1">
    <citation type="submission" date="2015-09" db="EMBL/GenBank/DDBJ databases">
        <title>Draft genome of the scarab beetle Oryctes borbonicus.</title>
        <authorList>
            <person name="Meyer J.M."/>
            <person name="Markov G.V."/>
            <person name="Baskaran P."/>
            <person name="Herrmann M."/>
            <person name="Sommer R.J."/>
            <person name="Roedelsperger C."/>
        </authorList>
    </citation>
    <scope>NUCLEOTIDE SEQUENCE [LARGE SCALE GENOMIC DNA]</scope>
    <source>
        <strain evidence="2">OB123</strain>
        <tissue evidence="2">Whole animal</tissue>
    </source>
</reference>
<dbReference type="InterPro" id="IPR001357">
    <property type="entry name" value="BRCT_dom"/>
</dbReference>
<evidence type="ECO:0000313" key="2">
    <source>
        <dbReference type="EMBL" id="KRT79921.1"/>
    </source>
</evidence>
<sequence length="219" mass="25741">KAYIPKVFVDKEIVAYCKALSEEKATALRKYGVKFVNCQEYQQKDEVTHLIMLENVVNLDFLLAIVRGIFVVTESWAITFPPKIIPFENIPKEHFDTIRNSIQNRLQRKPRLFSDINFHIIDHDKRTKVHRMSLTKAGITLLIQAGGGKIVTRSPALRTVENQNYQPYHTRNSEKLKKCCNYIIYNEEKQPTLMYNMKELQHRSSKWLINCILEFRIID</sequence>
<comment type="caution">
    <text evidence="2">The sequence shown here is derived from an EMBL/GenBank/DDBJ whole genome shotgun (WGS) entry which is preliminary data.</text>
</comment>
<evidence type="ECO:0000259" key="1">
    <source>
        <dbReference type="PROSITE" id="PS50172"/>
    </source>
</evidence>
<dbReference type="AlphaFoldDB" id="A0A0T6AXW2"/>
<dbReference type="EMBL" id="LJIG01022561">
    <property type="protein sequence ID" value="KRT79921.1"/>
    <property type="molecule type" value="Genomic_DNA"/>
</dbReference>
<proteinExistence type="predicted"/>
<dbReference type="InterPro" id="IPR036420">
    <property type="entry name" value="BRCT_dom_sf"/>
</dbReference>
<accession>A0A0T6AXW2</accession>
<feature type="non-terminal residue" evidence="2">
    <location>
        <position position="1"/>
    </location>
</feature>
<dbReference type="Gene3D" id="3.40.50.10190">
    <property type="entry name" value="BRCT domain"/>
    <property type="match status" value="2"/>
</dbReference>
<dbReference type="SUPFAM" id="SSF52113">
    <property type="entry name" value="BRCT domain"/>
    <property type="match status" value="1"/>
</dbReference>
<organism evidence="2 3">
    <name type="scientific">Oryctes borbonicus</name>
    <dbReference type="NCBI Taxonomy" id="1629725"/>
    <lineage>
        <taxon>Eukaryota</taxon>
        <taxon>Metazoa</taxon>
        <taxon>Ecdysozoa</taxon>
        <taxon>Arthropoda</taxon>
        <taxon>Hexapoda</taxon>
        <taxon>Insecta</taxon>
        <taxon>Pterygota</taxon>
        <taxon>Neoptera</taxon>
        <taxon>Endopterygota</taxon>
        <taxon>Coleoptera</taxon>
        <taxon>Polyphaga</taxon>
        <taxon>Scarabaeiformia</taxon>
        <taxon>Scarabaeidae</taxon>
        <taxon>Dynastinae</taxon>
        <taxon>Oryctes</taxon>
    </lineage>
</organism>
<protein>
    <recommendedName>
        <fullName evidence="1">BRCT domain-containing protein</fullName>
    </recommendedName>
</protein>
<dbReference type="PROSITE" id="PS50172">
    <property type="entry name" value="BRCT"/>
    <property type="match status" value="1"/>
</dbReference>